<evidence type="ECO:0000256" key="1">
    <source>
        <dbReference type="ARBA" id="ARBA00006007"/>
    </source>
</evidence>
<dbReference type="Pfam" id="PF03437">
    <property type="entry name" value="BtpA"/>
    <property type="match status" value="1"/>
</dbReference>
<comment type="similarity">
    <text evidence="1">Belongs to the BtpA family.</text>
</comment>
<dbReference type="PANTHER" id="PTHR21381">
    <property type="entry name" value="ZGC:162297"/>
    <property type="match status" value="1"/>
</dbReference>
<dbReference type="InterPro" id="IPR011060">
    <property type="entry name" value="RibuloseP-bd_barrel"/>
</dbReference>
<keyword evidence="2" id="KW-0456">Lyase</keyword>
<name>A0AAJ1BD29_9ACTO</name>
<dbReference type="EMBL" id="JAKNHJ010000021">
    <property type="protein sequence ID" value="MCG4618658.1"/>
    <property type="molecule type" value="Genomic_DNA"/>
</dbReference>
<dbReference type="Gene3D" id="3.20.20.70">
    <property type="entry name" value="Aldolase class I"/>
    <property type="match status" value="1"/>
</dbReference>
<protein>
    <submittedName>
        <fullName evidence="2">Tryptophan synthase subunit alpha</fullName>
        <ecNumber evidence="2">4.2.1.20</ecNumber>
    </submittedName>
</protein>
<organism evidence="2 3">
    <name type="scientific">Varibaculum cambriense</name>
    <dbReference type="NCBI Taxonomy" id="184870"/>
    <lineage>
        <taxon>Bacteria</taxon>
        <taxon>Bacillati</taxon>
        <taxon>Actinomycetota</taxon>
        <taxon>Actinomycetes</taxon>
        <taxon>Actinomycetales</taxon>
        <taxon>Actinomycetaceae</taxon>
        <taxon>Varibaculum</taxon>
    </lineage>
</organism>
<dbReference type="GO" id="GO:0004834">
    <property type="term" value="F:tryptophan synthase activity"/>
    <property type="evidence" value="ECO:0007669"/>
    <property type="project" value="UniProtKB-EC"/>
</dbReference>
<dbReference type="PANTHER" id="PTHR21381:SF3">
    <property type="entry name" value="SGC REGION PROTEIN SGCQ-RELATED"/>
    <property type="match status" value="1"/>
</dbReference>
<dbReference type="Proteomes" id="UP001200537">
    <property type="component" value="Unassembled WGS sequence"/>
</dbReference>
<reference evidence="2" key="1">
    <citation type="submission" date="2022-01" db="EMBL/GenBank/DDBJ databases">
        <title>Collection of gut derived symbiotic bacterial strains cultured from healthy donors.</title>
        <authorList>
            <person name="Lin H."/>
            <person name="Kohout C."/>
            <person name="Waligurski E."/>
            <person name="Pamer E.G."/>
        </authorList>
    </citation>
    <scope>NUCLEOTIDE SEQUENCE</scope>
    <source>
        <strain evidence="2">DFI.7.46</strain>
    </source>
</reference>
<dbReference type="EC" id="4.2.1.20" evidence="2"/>
<gene>
    <name evidence="2" type="ORF">L0M99_09200</name>
</gene>
<dbReference type="RefSeq" id="WP_024058135.1">
    <property type="nucleotide sequence ID" value="NZ_JAGZVZ010000014.1"/>
</dbReference>
<evidence type="ECO:0000313" key="2">
    <source>
        <dbReference type="EMBL" id="MCG4618658.1"/>
    </source>
</evidence>
<dbReference type="SUPFAM" id="SSF51366">
    <property type="entry name" value="Ribulose-phoshate binding barrel"/>
    <property type="match status" value="1"/>
</dbReference>
<dbReference type="InterPro" id="IPR013785">
    <property type="entry name" value="Aldolase_TIM"/>
</dbReference>
<dbReference type="InterPro" id="IPR005137">
    <property type="entry name" value="BtpA"/>
</dbReference>
<dbReference type="AlphaFoldDB" id="A0AAJ1BD29"/>
<sequence>MMKDSNNLLKGWPGNGEKLLLGMIHLKGDGIEDIYSRAIRECEIYSTGGFDGVVVENYFGSLEDVRYCLPRLKGKFPDLFVGVDVIWDNDKSFDLAVEHQLPFIQLDSLSGQLSPEDEPAFEKRIRWCQENTSTVILGGVRLKNQPVLSGNSLEVDLQLAKSRGDGIIVTGVDTGVETDLKKIKQFRELIGDFPLIVGAGVNENNCAQQLSIADGAIIGSSLKHGGIAKGDLEIDRVRRLVSLVRSLTGKENIND</sequence>
<evidence type="ECO:0000313" key="3">
    <source>
        <dbReference type="Proteomes" id="UP001200537"/>
    </source>
</evidence>
<accession>A0AAJ1BD29</accession>
<proteinExistence type="inferred from homology"/>
<comment type="caution">
    <text evidence="2">The sequence shown here is derived from an EMBL/GenBank/DDBJ whole genome shotgun (WGS) entry which is preliminary data.</text>
</comment>